<feature type="domain" description="Putative regulatory protein FmdB zinc ribbon" evidence="1">
    <location>
        <begin position="1"/>
        <end position="43"/>
    </location>
</feature>
<protein>
    <submittedName>
        <fullName evidence="2">FmdB family transcriptional regulator</fullName>
    </submittedName>
</protein>
<dbReference type="SMART" id="SM00834">
    <property type="entry name" value="CxxC_CXXC_SSSS"/>
    <property type="match status" value="1"/>
</dbReference>
<dbReference type="RefSeq" id="WP_038060231.1">
    <property type="nucleotide sequence ID" value="NZ_CP008796.1"/>
</dbReference>
<keyword evidence="3" id="KW-1185">Reference proteome</keyword>
<reference evidence="2 3" key="1">
    <citation type="journal article" date="2015" name="Genome Announc.">
        <title>Genome Sequence of a Sulfate-Reducing Thermophilic Bacterium, Thermodesulfobacterium commune DSM 2178T (Phylum Thermodesulfobacteria).</title>
        <authorList>
            <person name="Bhatnagar S."/>
            <person name="Badger J.H."/>
            <person name="Madupu R."/>
            <person name="Khouri H.M."/>
            <person name="O'Connor E.M."/>
            <person name="Robb F.T."/>
            <person name="Ward N.L."/>
            <person name="Eisen J.A."/>
        </authorList>
    </citation>
    <scope>NUCLEOTIDE SEQUENCE [LARGE SCALE GENOMIC DNA]</scope>
    <source>
        <strain evidence="2 3">DSM 2178</strain>
    </source>
</reference>
<dbReference type="KEGG" id="tcm:HL41_05715"/>
<dbReference type="InterPro" id="IPR013429">
    <property type="entry name" value="Regulatory_FmdB_Zinc_ribbon"/>
</dbReference>
<accession>A0A075WV13</accession>
<dbReference type="NCBIfam" id="TIGR02605">
    <property type="entry name" value="CxxC_CxxC_SSSS"/>
    <property type="match status" value="1"/>
</dbReference>
<dbReference type="AlphaFoldDB" id="A0A075WV13"/>
<evidence type="ECO:0000313" key="2">
    <source>
        <dbReference type="EMBL" id="AIH04283.1"/>
    </source>
</evidence>
<dbReference type="OrthoDB" id="9813321at2"/>
<dbReference type="STRING" id="289377.HL41_05715"/>
<dbReference type="Proteomes" id="UP000028481">
    <property type="component" value="Chromosome"/>
</dbReference>
<name>A0A075WV13_9BACT</name>
<dbReference type="PANTHER" id="PTHR34404:SF3">
    <property type="entry name" value="REGULATORY PROTEIN, FMDB FAMILY"/>
    <property type="match status" value="1"/>
</dbReference>
<organism evidence="2 3">
    <name type="scientific">Thermodesulfobacterium commune DSM 2178</name>
    <dbReference type="NCBI Taxonomy" id="289377"/>
    <lineage>
        <taxon>Bacteria</taxon>
        <taxon>Pseudomonadati</taxon>
        <taxon>Thermodesulfobacteriota</taxon>
        <taxon>Thermodesulfobacteria</taxon>
        <taxon>Thermodesulfobacteriales</taxon>
        <taxon>Thermodesulfobacteriaceae</taxon>
        <taxon>Thermodesulfobacterium</taxon>
    </lineage>
</organism>
<proteinExistence type="predicted"/>
<gene>
    <name evidence="2" type="ORF">HL41_05715</name>
</gene>
<dbReference type="Pfam" id="PF09723">
    <property type="entry name" value="Zn_ribbon_8"/>
    <property type="match status" value="1"/>
</dbReference>
<sequence>MPIYEFKCEDCKTEFEVFLKNKEELGSVECKNCKSKNVKRLMSVVNSIVSGSVGSSDKPRITESHSCPSGTCTHIELPGYGD</sequence>
<dbReference type="PaxDb" id="289377-HL41_05715"/>
<dbReference type="EMBL" id="CP008796">
    <property type="protein sequence ID" value="AIH04283.1"/>
    <property type="molecule type" value="Genomic_DNA"/>
</dbReference>
<evidence type="ECO:0000259" key="1">
    <source>
        <dbReference type="SMART" id="SM00834"/>
    </source>
</evidence>
<dbReference type="HOGENOM" id="CLU_136025_4_0_0"/>
<evidence type="ECO:0000313" key="3">
    <source>
        <dbReference type="Proteomes" id="UP000028481"/>
    </source>
</evidence>
<dbReference type="eggNOG" id="COG2331">
    <property type="taxonomic scope" value="Bacteria"/>
</dbReference>
<dbReference type="PANTHER" id="PTHR34404">
    <property type="entry name" value="REGULATORY PROTEIN, FMDB FAMILY"/>
    <property type="match status" value="1"/>
</dbReference>